<feature type="compositionally biased region" description="Basic and acidic residues" evidence="1">
    <location>
        <begin position="15"/>
        <end position="40"/>
    </location>
</feature>
<feature type="region of interest" description="Disordered" evidence="1">
    <location>
        <begin position="1"/>
        <end position="40"/>
    </location>
</feature>
<organism evidence="2">
    <name type="scientific">Nematocida ausubeli (strain ATCC PRA-371 / ERTm2)</name>
    <name type="common">Nematode killer fungus</name>
    <dbReference type="NCBI Taxonomy" id="1913371"/>
    <lineage>
        <taxon>Eukaryota</taxon>
        <taxon>Fungi</taxon>
        <taxon>Fungi incertae sedis</taxon>
        <taxon>Microsporidia</taxon>
        <taxon>Nematocida</taxon>
    </lineage>
</organism>
<evidence type="ECO:0000313" key="2">
    <source>
        <dbReference type="EMBL" id="EHY66017.1"/>
    </source>
</evidence>
<dbReference type="OrthoDB" id="2192216at2759"/>
<dbReference type="AlphaFoldDB" id="H8ZAW4"/>
<accession>A0A086J2E7</accession>
<reference evidence="2" key="1">
    <citation type="submission" date="2011-03" db="EMBL/GenBank/DDBJ databases">
        <title>The Genome Sequence of Nematocida sp1 strain ERTm2.</title>
        <authorList>
            <consortium name="The Broad Institute Genome Sequencing Platform"/>
            <consortium name="The Broad Institute Genome Sequencing Center for Infectious Disease"/>
            <person name="Cuomo C."/>
            <person name="Troemel E."/>
            <person name="Young S.K."/>
            <person name="Zeng Q."/>
            <person name="Gargeya S."/>
            <person name="Fitzgerald M."/>
            <person name="Haas B."/>
            <person name="Abouelleil A."/>
            <person name="Alvarado L."/>
            <person name="Arachchi H.M."/>
            <person name="Berlin A."/>
            <person name="Brown A."/>
            <person name="Chapman S.B."/>
            <person name="Chen Z."/>
            <person name="Dunbar C."/>
            <person name="Freedman E."/>
            <person name="Gearin G."/>
            <person name="Gellesch M."/>
            <person name="Goldberg J."/>
            <person name="Griggs A."/>
            <person name="Gujja S."/>
            <person name="Heilman E.R."/>
            <person name="Heiman D."/>
            <person name="Howarth C."/>
            <person name="Larson L."/>
            <person name="Lui A."/>
            <person name="MacDonald P.J.P."/>
            <person name="Mehta T."/>
            <person name="Montmayeur A."/>
            <person name="Murphy C."/>
            <person name="Neiman D."/>
            <person name="Pearson M."/>
            <person name="Priest M."/>
            <person name="Roberts A."/>
            <person name="Saif S."/>
            <person name="Shea T."/>
            <person name="Shenoy N."/>
            <person name="Sisk P."/>
            <person name="Stolte C."/>
            <person name="Sykes S."/>
            <person name="White J."/>
            <person name="Yandava C."/>
            <person name="Wortman J."/>
            <person name="Nusbaum C."/>
            <person name="Birren B."/>
        </authorList>
    </citation>
    <scope>NUCLEOTIDE SEQUENCE</scope>
    <source>
        <strain evidence="2">ERTm2</strain>
    </source>
</reference>
<evidence type="ECO:0000313" key="3">
    <source>
        <dbReference type="EMBL" id="KFG26315.1"/>
    </source>
</evidence>
<evidence type="ECO:0000313" key="4">
    <source>
        <dbReference type="Proteomes" id="UP000054524"/>
    </source>
</evidence>
<gene>
    <name evidence="2" type="ORF">NERG_00713</name>
    <name evidence="3" type="ORF">NESG_01435</name>
</gene>
<accession>H8ZAW4</accession>
<proteinExistence type="predicted"/>
<reference evidence="3" key="2">
    <citation type="submission" date="2012-10" db="EMBL/GenBank/DDBJ databases">
        <authorList>
            <consortium name="The Broad Institute Genome Sequencing Platform"/>
            <consortium name="The Broad Institute Genome Sequencing Center for Infectious Disease"/>
            <person name="Cuomo C."/>
            <person name="Troemel E."/>
            <person name="Walker B."/>
            <person name="Young S.K."/>
            <person name="Zeng Q."/>
            <person name="Gargeya S."/>
            <person name="Fitzgerald M."/>
            <person name="Haas B."/>
            <person name="Abouelleil A."/>
            <person name="Alvarado L."/>
            <person name="Arachchi H.M."/>
            <person name="Berlin A.M."/>
            <person name="Chapman S.B."/>
            <person name="Goldberg J."/>
            <person name="Griggs A."/>
            <person name="Gujja S."/>
            <person name="Hansen M."/>
            <person name="Howarth C."/>
            <person name="Imamovic A."/>
            <person name="Larimer J."/>
            <person name="McCowan C."/>
            <person name="Murphy C."/>
            <person name="Neiman D."/>
            <person name="Pearson M."/>
            <person name="Priest M."/>
            <person name="Roberts A."/>
            <person name="Saif S."/>
            <person name="Shea T."/>
            <person name="Sisk P."/>
            <person name="Sykes S."/>
            <person name="Wortman J."/>
            <person name="Nusbaum C."/>
            <person name="Birren B."/>
        </authorList>
    </citation>
    <scope>NUCLEOTIDE SEQUENCE</scope>
    <source>
        <strain evidence="3">ERTm6</strain>
    </source>
</reference>
<dbReference type="HOGENOM" id="CLU_2427549_0_0_1"/>
<dbReference type="Proteomes" id="UP000054524">
    <property type="component" value="Unassembled WGS sequence"/>
</dbReference>
<name>H8ZAW4_NEMA1</name>
<protein>
    <submittedName>
        <fullName evidence="2">Uncharacterized protein</fullName>
    </submittedName>
</protein>
<dbReference type="Proteomes" id="UP000005622">
    <property type="component" value="Unassembled WGS sequence"/>
</dbReference>
<keyword evidence="4" id="KW-1185">Reference proteome</keyword>
<dbReference type="EMBL" id="JH604634">
    <property type="protein sequence ID" value="EHY66017.1"/>
    <property type="molecule type" value="Genomic_DNA"/>
</dbReference>
<evidence type="ECO:0000256" key="1">
    <source>
        <dbReference type="SAM" id="MobiDB-lite"/>
    </source>
</evidence>
<dbReference type="EMBL" id="AKIJ01000003">
    <property type="protein sequence ID" value="KFG26315.1"/>
    <property type="molecule type" value="Genomic_DNA"/>
</dbReference>
<reference evidence="3 4" key="3">
    <citation type="journal article" date="2014" name="Genome Announc.">
        <title>Genome Sequence of the Microsporidian Species Nematocida sp1 Strain ERTm6 (ATCC PRA-372).</title>
        <authorList>
            <person name="Bakowski M.A."/>
            <person name="Priest M."/>
            <person name="Young S."/>
            <person name="Cuomo C.A."/>
            <person name="Troemel E.R."/>
        </authorList>
    </citation>
    <scope>NUCLEOTIDE SEQUENCE [LARGE SCALE GENOMIC DNA]</scope>
    <source>
        <strain evidence="3 4">ERTm6</strain>
    </source>
</reference>
<sequence>MAKQRDCAHRRKIERTRSDMDIEERKRKQEIQKNRHADTWSKKAEIRDQRRELRAVIQKRDEEAQKVLVANRSARLAARKKKKMLREKYKE</sequence>